<feature type="active site" description="Proton acceptor" evidence="6">
    <location>
        <position position="280"/>
    </location>
</feature>
<comment type="caution">
    <text evidence="9">The sequence shown here is derived from an EMBL/GenBank/DDBJ whole genome shotgun (WGS) entry which is preliminary data.</text>
</comment>
<accession>A0A1C7P5A6</accession>
<keyword evidence="4" id="KW-0560">Oxidoreductase</keyword>
<proteinExistence type="inferred from homology"/>
<feature type="binding site" evidence="7">
    <location>
        <position position="169"/>
    </location>
    <ligand>
        <name>glyoxylate</name>
        <dbReference type="ChEBI" id="CHEBI:36655"/>
    </ligand>
</feature>
<dbReference type="AlphaFoldDB" id="A0A1C7P5A6"/>
<evidence type="ECO:0000313" key="10">
    <source>
        <dbReference type="Proteomes" id="UP000093111"/>
    </source>
</evidence>
<dbReference type="EMBL" id="LGLV01000008">
    <property type="protein sequence ID" value="OBZ94884.1"/>
    <property type="molecule type" value="Genomic_DNA"/>
</dbReference>
<dbReference type="SUPFAM" id="SSF51395">
    <property type="entry name" value="FMN-linked oxidoreductases"/>
    <property type="match status" value="1"/>
</dbReference>
<dbReference type="PATRIC" id="fig|1612624.7.peg.4674"/>
<comment type="cofactor">
    <cofactor evidence="1">
        <name>FMN</name>
        <dbReference type="ChEBI" id="CHEBI:58210"/>
    </cofactor>
</comment>
<keyword evidence="10" id="KW-1185">Reference proteome</keyword>
<feature type="binding site" evidence="7">
    <location>
        <position position="132"/>
    </location>
    <ligand>
        <name>glyoxylate</name>
        <dbReference type="ChEBI" id="CHEBI:36655"/>
    </ligand>
</feature>
<feature type="binding site" evidence="7">
    <location>
        <position position="111"/>
    </location>
    <ligand>
        <name>FMN</name>
        <dbReference type="ChEBI" id="CHEBI:58210"/>
    </ligand>
</feature>
<dbReference type="PIRSF" id="PIRSF000138">
    <property type="entry name" value="Al-hdrx_acd_dh"/>
    <property type="match status" value="1"/>
</dbReference>
<dbReference type="GO" id="GO:0005886">
    <property type="term" value="C:plasma membrane"/>
    <property type="evidence" value="ECO:0007669"/>
    <property type="project" value="TreeGrafter"/>
</dbReference>
<evidence type="ECO:0000256" key="4">
    <source>
        <dbReference type="ARBA" id="ARBA00023002"/>
    </source>
</evidence>
<evidence type="ECO:0000259" key="8">
    <source>
        <dbReference type="PROSITE" id="PS51349"/>
    </source>
</evidence>
<dbReference type="Gene3D" id="3.20.20.70">
    <property type="entry name" value="Aldolase class I"/>
    <property type="match status" value="1"/>
</dbReference>
<dbReference type="PROSITE" id="PS51349">
    <property type="entry name" value="FMN_HYDROXY_ACID_DH_2"/>
    <property type="match status" value="1"/>
</dbReference>
<dbReference type="GO" id="GO:0004459">
    <property type="term" value="F:L-lactate dehydrogenase (NAD+) activity"/>
    <property type="evidence" value="ECO:0007669"/>
    <property type="project" value="TreeGrafter"/>
</dbReference>
<evidence type="ECO:0000256" key="7">
    <source>
        <dbReference type="PIRSR" id="PIRSR000138-2"/>
    </source>
</evidence>
<name>A0A1C7P5A6_9HYPH</name>
<dbReference type="InterPro" id="IPR000262">
    <property type="entry name" value="FMN-dep_DH"/>
</dbReference>
<evidence type="ECO:0000256" key="2">
    <source>
        <dbReference type="ARBA" id="ARBA00022630"/>
    </source>
</evidence>
<evidence type="ECO:0000256" key="6">
    <source>
        <dbReference type="PIRSR" id="PIRSR000138-1"/>
    </source>
</evidence>
<dbReference type="Proteomes" id="UP000093111">
    <property type="component" value="Unassembled WGS sequence"/>
</dbReference>
<dbReference type="Pfam" id="PF01070">
    <property type="entry name" value="FMN_dh"/>
    <property type="match status" value="1"/>
</dbReference>
<dbReference type="InterPro" id="IPR013785">
    <property type="entry name" value="Aldolase_TIM"/>
</dbReference>
<feature type="binding site" evidence="7">
    <location>
        <position position="29"/>
    </location>
    <ligand>
        <name>glyoxylate</name>
        <dbReference type="ChEBI" id="CHEBI:36655"/>
    </ligand>
</feature>
<keyword evidence="2 7" id="KW-0285">Flavoprotein</keyword>
<dbReference type="InterPro" id="IPR012133">
    <property type="entry name" value="Alpha-hydoxy_acid_DH_FMN"/>
</dbReference>
<feature type="binding site" evidence="7">
    <location>
        <position position="278"/>
    </location>
    <ligand>
        <name>FMN</name>
        <dbReference type="ChEBI" id="CHEBI:58210"/>
    </ligand>
</feature>
<feature type="binding site" evidence="7">
    <location>
        <position position="283"/>
    </location>
    <ligand>
        <name>glyoxylate</name>
        <dbReference type="ChEBI" id="CHEBI:36655"/>
    </ligand>
</feature>
<dbReference type="GO" id="GO:0009060">
    <property type="term" value="P:aerobic respiration"/>
    <property type="evidence" value="ECO:0007669"/>
    <property type="project" value="TreeGrafter"/>
</dbReference>
<dbReference type="GO" id="GO:0010181">
    <property type="term" value="F:FMN binding"/>
    <property type="evidence" value="ECO:0007669"/>
    <property type="project" value="InterPro"/>
</dbReference>
<gene>
    <name evidence="9" type="ORF">ADU59_13820</name>
</gene>
<feature type="binding site" evidence="7">
    <location>
        <position position="160"/>
    </location>
    <ligand>
        <name>FMN</name>
        <dbReference type="ChEBI" id="CHEBI:58210"/>
    </ligand>
</feature>
<feature type="binding site" evidence="7">
    <location>
        <position position="134"/>
    </location>
    <ligand>
        <name>glyoxylate</name>
        <dbReference type="ChEBI" id="CHEBI:36655"/>
    </ligand>
</feature>
<dbReference type="STRING" id="1612624.ADU59_13820"/>
<feature type="domain" description="FMN hydroxy acid dehydrogenase" evidence="8">
    <location>
        <begin position="3"/>
        <end position="385"/>
    </location>
</feature>
<evidence type="ECO:0000313" key="9">
    <source>
        <dbReference type="EMBL" id="OBZ94884.1"/>
    </source>
</evidence>
<comment type="similarity">
    <text evidence="5">Belongs to the FMN-dependent alpha-hydroxy acid dehydrogenase family.</text>
</comment>
<evidence type="ECO:0000256" key="5">
    <source>
        <dbReference type="ARBA" id="ARBA00024042"/>
    </source>
</evidence>
<sequence length="385" mass="41188">MTSLHRRFPCIPDMEAAAARRMPGFVHDYLIGGLGRESGVRRNAASFDTIELMPRYLSEAPSPDLSVSLFGKRFDAPFGVAPLGLAGLLWPGCEVPLAQAARARNIPHVLSTFANRAMETIGPIAGDNGWFQFYPPNDPTMEADMIGRAARAGYQTLVLTVDIPAPTRRERDIRNGMSVPPILDLRTMFQIATHPHWARHVLRHGIPDFENLSPYYPKGSSLKESAAFVGRVMTGPIGADRVRRIRDAWRGKLLIKGVLDVTEAQAYLALGADGLIVSNHGGRQLDAAPTAVSILPGIRRALGPDVLIAADGGIRSGLDVARMLALGADFVLLGRPFVFASAAMGAAGGGHLIDILKAELSGAMAQLGCRTIADLPSFLHAPVAA</sequence>
<feature type="binding site" evidence="7">
    <location>
        <position position="256"/>
    </location>
    <ligand>
        <name>FMN</name>
        <dbReference type="ChEBI" id="CHEBI:58210"/>
    </ligand>
</feature>
<dbReference type="InterPro" id="IPR037396">
    <property type="entry name" value="FMN_HAD"/>
</dbReference>
<evidence type="ECO:0000256" key="1">
    <source>
        <dbReference type="ARBA" id="ARBA00001917"/>
    </source>
</evidence>
<dbReference type="InterPro" id="IPR008259">
    <property type="entry name" value="FMN_hydac_DH_AS"/>
</dbReference>
<protein>
    <recommendedName>
        <fullName evidence="8">FMN hydroxy acid dehydrogenase domain-containing protein</fullName>
    </recommendedName>
</protein>
<evidence type="ECO:0000256" key="3">
    <source>
        <dbReference type="ARBA" id="ARBA00022643"/>
    </source>
</evidence>
<feature type="binding site" evidence="7">
    <location>
        <begin position="334"/>
        <end position="335"/>
    </location>
    <ligand>
        <name>FMN</name>
        <dbReference type="ChEBI" id="CHEBI:58210"/>
    </ligand>
</feature>
<keyword evidence="3 7" id="KW-0288">FMN</keyword>
<dbReference type="PROSITE" id="PS00557">
    <property type="entry name" value="FMN_HYDROXY_ACID_DH_1"/>
    <property type="match status" value="1"/>
</dbReference>
<organism evidence="9 10">
    <name type="scientific">Pararhizobium polonicum</name>
    <dbReference type="NCBI Taxonomy" id="1612624"/>
    <lineage>
        <taxon>Bacteria</taxon>
        <taxon>Pseudomonadati</taxon>
        <taxon>Pseudomonadota</taxon>
        <taxon>Alphaproteobacteria</taxon>
        <taxon>Hyphomicrobiales</taxon>
        <taxon>Rhizobiaceae</taxon>
        <taxon>Rhizobium/Agrobacterium group</taxon>
        <taxon>Pararhizobium</taxon>
    </lineage>
</organism>
<feature type="binding site" evidence="7">
    <location>
        <begin position="311"/>
        <end position="315"/>
    </location>
    <ligand>
        <name>FMN</name>
        <dbReference type="ChEBI" id="CHEBI:58210"/>
    </ligand>
</feature>
<reference evidence="9 10" key="1">
    <citation type="journal article" date="2016" name="Syst. Appl. Microbiol.">
        <title>Pararhizobium polonicum sp. nov. isolated from tumors on stone fruit rootstocks.</title>
        <authorList>
            <person name="Pulawska J."/>
            <person name="Kuzmanovic N."/>
            <person name="Willems A."/>
            <person name="Pothier J.F."/>
        </authorList>
    </citation>
    <scope>NUCLEOTIDE SEQUENCE [LARGE SCALE GENOMIC DNA]</scope>
    <source>
        <strain evidence="9 10">F5.1</strain>
    </source>
</reference>
<dbReference type="OrthoDB" id="9770452at2"/>
<dbReference type="PANTHER" id="PTHR10578:SF107">
    <property type="entry name" value="2-HYDROXYACID OXIDASE 1"/>
    <property type="match status" value="1"/>
</dbReference>
<dbReference type="CDD" id="cd02809">
    <property type="entry name" value="alpha_hydroxyacid_oxid_FMN"/>
    <property type="match status" value="1"/>
</dbReference>
<dbReference type="RefSeq" id="WP_068954707.1">
    <property type="nucleotide sequence ID" value="NZ_LGLV01000008.1"/>
</dbReference>
<feature type="binding site" evidence="7">
    <location>
        <begin position="82"/>
        <end position="84"/>
    </location>
    <ligand>
        <name>FMN</name>
        <dbReference type="ChEBI" id="CHEBI:58210"/>
    </ligand>
</feature>
<dbReference type="PANTHER" id="PTHR10578">
    <property type="entry name" value="S -2-HYDROXY-ACID OXIDASE-RELATED"/>
    <property type="match status" value="1"/>
</dbReference>
<feature type="binding site" evidence="7">
    <location>
        <position position="280"/>
    </location>
    <ligand>
        <name>glyoxylate</name>
        <dbReference type="ChEBI" id="CHEBI:36655"/>
    </ligand>
</feature>